<gene>
    <name evidence="3" type="ORF">K7472_05890</name>
</gene>
<evidence type="ECO:0000256" key="1">
    <source>
        <dbReference type="SAM" id="MobiDB-lite"/>
    </source>
</evidence>
<name>A0ABS7QNV1_9ACTN</name>
<organism evidence="3 4">
    <name type="scientific">Streptantibioticus parmotrematis</name>
    <dbReference type="NCBI Taxonomy" id="2873249"/>
    <lineage>
        <taxon>Bacteria</taxon>
        <taxon>Bacillati</taxon>
        <taxon>Actinomycetota</taxon>
        <taxon>Actinomycetes</taxon>
        <taxon>Kitasatosporales</taxon>
        <taxon>Streptomycetaceae</taxon>
        <taxon>Streptantibioticus</taxon>
    </lineage>
</organism>
<feature type="domain" description="DUF6314" evidence="2">
    <location>
        <begin position="36"/>
        <end position="167"/>
    </location>
</feature>
<evidence type="ECO:0000313" key="3">
    <source>
        <dbReference type="EMBL" id="MBY8884374.1"/>
    </source>
</evidence>
<accession>A0ABS7QNV1</accession>
<evidence type="ECO:0000313" key="4">
    <source>
        <dbReference type="Proteomes" id="UP001198565"/>
    </source>
</evidence>
<dbReference type="Proteomes" id="UP001198565">
    <property type="component" value="Unassembled WGS sequence"/>
</dbReference>
<proteinExistence type="predicted"/>
<comment type="caution">
    <text evidence="3">The sequence shown here is derived from an EMBL/GenBank/DDBJ whole genome shotgun (WGS) entry which is preliminary data.</text>
</comment>
<reference evidence="3 4" key="1">
    <citation type="submission" date="2021-08" db="EMBL/GenBank/DDBJ databases">
        <title>Streptomyces sp. PTM05 isolated from lichen.</title>
        <authorList>
            <person name="Somphong A."/>
            <person name="Phongsopitanun W."/>
            <person name="Tanasupawat S."/>
        </authorList>
    </citation>
    <scope>NUCLEOTIDE SEQUENCE [LARGE SCALE GENOMIC DNA]</scope>
    <source>
        <strain evidence="3 4">Ptm05</strain>
    </source>
</reference>
<protein>
    <submittedName>
        <fullName evidence="3">DUF6314 family protein</fullName>
    </submittedName>
</protein>
<evidence type="ECO:0000259" key="2">
    <source>
        <dbReference type="Pfam" id="PF19834"/>
    </source>
</evidence>
<dbReference type="Pfam" id="PF19834">
    <property type="entry name" value="DUF6314"/>
    <property type="match status" value="1"/>
</dbReference>
<dbReference type="EMBL" id="JAINVZ010000003">
    <property type="protein sequence ID" value="MBY8884374.1"/>
    <property type="molecule type" value="Genomic_DNA"/>
</dbReference>
<keyword evidence="4" id="KW-1185">Reference proteome</keyword>
<sequence length="175" mass="19034">MDTHDETTRLGPVPSSHGRTGSHGPGCPVRDTLAYLAGAWHVERLVRDLDGGAEGRFTGRADFTAEPPHGALRHVEEGSFTWSGVTRPATREHRFEPAGDGTALVRFSDGRLFHPLDLRTGTCVVGHPCAADHYRGEFTVLGEDRWRVVWRVSGPAKDLLLTTVHSRIGAGPEPV</sequence>
<dbReference type="InterPro" id="IPR045632">
    <property type="entry name" value="DUF6314"/>
</dbReference>
<feature type="region of interest" description="Disordered" evidence="1">
    <location>
        <begin position="1"/>
        <end position="26"/>
    </location>
</feature>